<dbReference type="Proteomes" id="UP001283361">
    <property type="component" value="Unassembled WGS sequence"/>
</dbReference>
<accession>A0AAE0Z5U2</accession>
<comment type="caution">
    <text evidence="1">The sequence shown here is derived from an EMBL/GenBank/DDBJ whole genome shotgun (WGS) entry which is preliminary data.</text>
</comment>
<keyword evidence="2" id="KW-1185">Reference proteome</keyword>
<sequence>MIMKLEQRDLVMASIRVSTRASVDRQGGIHTYPRVLLGLRKETARKLPQLIVKVSWFHQETVEEVMTMENVSFLTRRKPQGFRSHPLNSRLLPGLLASAIWWRRPVSTRRQNNALDGGLFTGKLERGAGFSRLQVKTQGTLGRAEGLLYVSALGV</sequence>
<gene>
    <name evidence="1" type="ORF">RRG08_021101</name>
</gene>
<evidence type="ECO:0000313" key="1">
    <source>
        <dbReference type="EMBL" id="KAK3763278.1"/>
    </source>
</evidence>
<proteinExistence type="predicted"/>
<name>A0AAE0Z5U2_9GAST</name>
<evidence type="ECO:0000313" key="2">
    <source>
        <dbReference type="Proteomes" id="UP001283361"/>
    </source>
</evidence>
<dbReference type="AlphaFoldDB" id="A0AAE0Z5U2"/>
<reference evidence="1" key="1">
    <citation type="journal article" date="2023" name="G3 (Bethesda)">
        <title>A reference genome for the long-term kleptoplast-retaining sea slug Elysia crispata morphotype clarki.</title>
        <authorList>
            <person name="Eastman K.E."/>
            <person name="Pendleton A.L."/>
            <person name="Shaikh M.A."/>
            <person name="Suttiyut T."/>
            <person name="Ogas R."/>
            <person name="Tomko P."/>
            <person name="Gavelis G."/>
            <person name="Widhalm J.R."/>
            <person name="Wisecaver J.H."/>
        </authorList>
    </citation>
    <scope>NUCLEOTIDE SEQUENCE</scope>
    <source>
        <strain evidence="1">ECLA1</strain>
    </source>
</reference>
<organism evidence="1 2">
    <name type="scientific">Elysia crispata</name>
    <name type="common">lettuce slug</name>
    <dbReference type="NCBI Taxonomy" id="231223"/>
    <lineage>
        <taxon>Eukaryota</taxon>
        <taxon>Metazoa</taxon>
        <taxon>Spiralia</taxon>
        <taxon>Lophotrochozoa</taxon>
        <taxon>Mollusca</taxon>
        <taxon>Gastropoda</taxon>
        <taxon>Heterobranchia</taxon>
        <taxon>Euthyneura</taxon>
        <taxon>Panpulmonata</taxon>
        <taxon>Sacoglossa</taxon>
        <taxon>Placobranchoidea</taxon>
        <taxon>Plakobranchidae</taxon>
        <taxon>Elysia</taxon>
    </lineage>
</organism>
<protein>
    <submittedName>
        <fullName evidence="1">Uncharacterized protein</fullName>
    </submittedName>
</protein>
<dbReference type="EMBL" id="JAWDGP010004573">
    <property type="protein sequence ID" value="KAK3763278.1"/>
    <property type="molecule type" value="Genomic_DNA"/>
</dbReference>